<evidence type="ECO:0008006" key="4">
    <source>
        <dbReference type="Google" id="ProtNLM"/>
    </source>
</evidence>
<evidence type="ECO:0000313" key="3">
    <source>
        <dbReference type="Proteomes" id="UP000599074"/>
    </source>
</evidence>
<dbReference type="EMBL" id="BOON01000084">
    <property type="protein sequence ID" value="GII26519.1"/>
    <property type="molecule type" value="Genomic_DNA"/>
</dbReference>
<keyword evidence="1" id="KW-0456">Lyase</keyword>
<gene>
    <name evidence="2" type="ORF">Pme01_61160</name>
</gene>
<evidence type="ECO:0000256" key="1">
    <source>
        <dbReference type="ARBA" id="ARBA00023239"/>
    </source>
</evidence>
<proteinExistence type="predicted"/>
<evidence type="ECO:0000313" key="2">
    <source>
        <dbReference type="EMBL" id="GII26519.1"/>
    </source>
</evidence>
<dbReference type="SMART" id="SM01130">
    <property type="entry name" value="DHDPS"/>
    <property type="match status" value="1"/>
</dbReference>
<dbReference type="AlphaFoldDB" id="A0A8J3TL13"/>
<dbReference type="GO" id="GO:0016829">
    <property type="term" value="F:lyase activity"/>
    <property type="evidence" value="ECO:0007669"/>
    <property type="project" value="UniProtKB-KW"/>
</dbReference>
<accession>A0A8J3TL13</accession>
<sequence>MNAPRVMVPVLTLRNADGSVDHGACGAYAERAGGTWLDLFLVSGTIGGGETSTTEERRRVLEVWTERVSPERLLACVWTPDDLMHAAECGVRPIVVLRSHADATALGTFLAQLPAGAFVYSHPKYSPATFTPTVAAVARQAGVLPAGGKICKVSLDDVAQLRAATGEPFQLYDGRCRHVARSVAAGATGVVAVPLCTLPADLPDRDDAVPLQRTIDRTQSLIDARPGLQERVEMLTAQLVAGEPAW</sequence>
<dbReference type="InterPro" id="IPR002220">
    <property type="entry name" value="DapA-like"/>
</dbReference>
<dbReference type="Gene3D" id="3.20.20.70">
    <property type="entry name" value="Aldolase class I"/>
    <property type="match status" value="1"/>
</dbReference>
<name>A0A8J3TL13_9ACTN</name>
<organism evidence="2 3">
    <name type="scientific">Planosporangium mesophilum</name>
    <dbReference type="NCBI Taxonomy" id="689768"/>
    <lineage>
        <taxon>Bacteria</taxon>
        <taxon>Bacillati</taxon>
        <taxon>Actinomycetota</taxon>
        <taxon>Actinomycetes</taxon>
        <taxon>Micromonosporales</taxon>
        <taxon>Micromonosporaceae</taxon>
        <taxon>Planosporangium</taxon>
    </lineage>
</organism>
<dbReference type="SUPFAM" id="SSF51569">
    <property type="entry name" value="Aldolase"/>
    <property type="match status" value="1"/>
</dbReference>
<dbReference type="InterPro" id="IPR013785">
    <property type="entry name" value="Aldolase_TIM"/>
</dbReference>
<comment type="caution">
    <text evidence="2">The sequence shown here is derived from an EMBL/GenBank/DDBJ whole genome shotgun (WGS) entry which is preliminary data.</text>
</comment>
<dbReference type="RefSeq" id="WP_168118273.1">
    <property type="nucleotide sequence ID" value="NZ_BOON01000084.1"/>
</dbReference>
<protein>
    <recommendedName>
        <fullName evidence="4">Dihydrodipicolinate synthase family protein</fullName>
    </recommendedName>
</protein>
<reference evidence="2" key="1">
    <citation type="submission" date="2021-01" db="EMBL/GenBank/DDBJ databases">
        <title>Whole genome shotgun sequence of Planosporangium mesophilum NBRC 109066.</title>
        <authorList>
            <person name="Komaki H."/>
            <person name="Tamura T."/>
        </authorList>
    </citation>
    <scope>NUCLEOTIDE SEQUENCE</scope>
    <source>
        <strain evidence="2">NBRC 109066</strain>
    </source>
</reference>
<dbReference type="Proteomes" id="UP000599074">
    <property type="component" value="Unassembled WGS sequence"/>
</dbReference>
<keyword evidence="3" id="KW-1185">Reference proteome</keyword>